<evidence type="ECO:0000256" key="1">
    <source>
        <dbReference type="SAM" id="Coils"/>
    </source>
</evidence>
<keyword evidence="3" id="KW-1185">Reference proteome</keyword>
<feature type="non-terminal residue" evidence="2">
    <location>
        <position position="1"/>
    </location>
</feature>
<dbReference type="Proteomes" id="UP001432322">
    <property type="component" value="Unassembled WGS sequence"/>
</dbReference>
<proteinExistence type="predicted"/>
<name>A0AAV5V5R4_9BILA</name>
<keyword evidence="1" id="KW-0175">Coiled coil</keyword>
<protein>
    <submittedName>
        <fullName evidence="2">Uncharacterized protein</fullName>
    </submittedName>
</protein>
<sequence>HYNKDGYLLNKDRYTRQFELAQSSLFAAVELIYRQIEQLQQQMATIQKAITDLSQSIPSSLQPSIEEVSKKTALKAGFNADPNDRLRKMQGFLRNLQSEKGDSESIKEISDKIGATAPSKFFRLSGKDGIRPLILEKKDNADLSSLVARPNYSPDEEKKYKEAWKEACTKNDAAGRKEFVVRNLKVVKLERPEDWKKMERPTRA</sequence>
<evidence type="ECO:0000313" key="3">
    <source>
        <dbReference type="Proteomes" id="UP001432322"/>
    </source>
</evidence>
<dbReference type="AlphaFoldDB" id="A0AAV5V5R4"/>
<reference evidence="2" key="1">
    <citation type="submission" date="2023-10" db="EMBL/GenBank/DDBJ databases">
        <title>Genome assembly of Pristionchus species.</title>
        <authorList>
            <person name="Yoshida K."/>
            <person name="Sommer R.J."/>
        </authorList>
    </citation>
    <scope>NUCLEOTIDE SEQUENCE</scope>
    <source>
        <strain evidence="2">RS5133</strain>
    </source>
</reference>
<accession>A0AAV5V5R4</accession>
<comment type="caution">
    <text evidence="2">The sequence shown here is derived from an EMBL/GenBank/DDBJ whole genome shotgun (WGS) entry which is preliminary data.</text>
</comment>
<feature type="coiled-coil region" evidence="1">
    <location>
        <begin position="29"/>
        <end position="56"/>
    </location>
</feature>
<gene>
    <name evidence="2" type="ORF">PFISCL1PPCAC_5201</name>
</gene>
<organism evidence="2 3">
    <name type="scientific">Pristionchus fissidentatus</name>
    <dbReference type="NCBI Taxonomy" id="1538716"/>
    <lineage>
        <taxon>Eukaryota</taxon>
        <taxon>Metazoa</taxon>
        <taxon>Ecdysozoa</taxon>
        <taxon>Nematoda</taxon>
        <taxon>Chromadorea</taxon>
        <taxon>Rhabditida</taxon>
        <taxon>Rhabditina</taxon>
        <taxon>Diplogasteromorpha</taxon>
        <taxon>Diplogasteroidea</taxon>
        <taxon>Neodiplogasteridae</taxon>
        <taxon>Pristionchus</taxon>
    </lineage>
</organism>
<evidence type="ECO:0000313" key="2">
    <source>
        <dbReference type="EMBL" id="GMT13904.1"/>
    </source>
</evidence>
<dbReference type="EMBL" id="BTSY01000002">
    <property type="protein sequence ID" value="GMT13904.1"/>
    <property type="molecule type" value="Genomic_DNA"/>
</dbReference>